<dbReference type="Pfam" id="PF06722">
    <property type="entry name" value="EryCIII-like_C"/>
    <property type="match status" value="1"/>
</dbReference>
<reference evidence="2 3" key="1">
    <citation type="submission" date="2018-11" db="EMBL/GenBank/DDBJ databases">
        <authorList>
            <person name="Zhou Z."/>
            <person name="Wang G."/>
        </authorList>
    </citation>
    <scope>NUCLEOTIDE SEQUENCE [LARGE SCALE GENOMIC DNA]</scope>
    <source>
        <strain evidence="2 3">KCTC52004</strain>
    </source>
</reference>
<dbReference type="InterPro" id="IPR010610">
    <property type="entry name" value="EryCIII-like_C"/>
</dbReference>
<keyword evidence="2" id="KW-0808">Transferase</keyword>
<keyword evidence="3" id="KW-1185">Reference proteome</keyword>
<gene>
    <name evidence="2" type="ORF">EHT25_03280</name>
</gene>
<dbReference type="PANTHER" id="PTHR48050:SF13">
    <property type="entry name" value="STEROL 3-BETA-GLUCOSYLTRANSFERASE UGT80A2"/>
    <property type="match status" value="1"/>
</dbReference>
<organism evidence="2 3">
    <name type="scientific">Larkinella rosea</name>
    <dbReference type="NCBI Taxonomy" id="2025312"/>
    <lineage>
        <taxon>Bacteria</taxon>
        <taxon>Pseudomonadati</taxon>
        <taxon>Bacteroidota</taxon>
        <taxon>Cytophagia</taxon>
        <taxon>Cytophagales</taxon>
        <taxon>Spirosomataceae</taxon>
        <taxon>Larkinella</taxon>
    </lineage>
</organism>
<dbReference type="GO" id="GO:0017000">
    <property type="term" value="P:antibiotic biosynthetic process"/>
    <property type="evidence" value="ECO:0007669"/>
    <property type="project" value="UniProtKB-ARBA"/>
</dbReference>
<dbReference type="RefSeq" id="WP_124870604.1">
    <property type="nucleotide sequence ID" value="NZ_RQJO01000007.1"/>
</dbReference>
<accession>A0A3P1C0Q5</accession>
<dbReference type="CDD" id="cd03784">
    <property type="entry name" value="GT1_Gtf-like"/>
    <property type="match status" value="1"/>
</dbReference>
<sequence length="446" mass="50362">MNAKKILFATIPADGHFNPLTGIAKHLQDLGHDVRWYTGGRYVTKAQNLGIPVYPFRTAKVVNQDTLEDLFPERQRLKGTIARLRFDINQVFLNRAPEFVADVIDIYQEFGFELLVCDALFTGAPFIKQLLEVPVVTIGIVPFSESSRDLPPAGMGLEPATGFWGKRKQDLLRYVTKNILLKPCTDLYNRFLRQHGLVPTNDFVFDAFIREADVYLQSGVPGFEYARRDMSPNVRFVGPLLPYSKGLRSSFAHYDKLRLYRKVILVTQGTVERDPEKIIVPTLDAFKDSEYLVIATTGGSQTDALRARYPQANLIIEDFVDFNEIMPYCDVYVTNGGYGGVMLSIQNGLPMVAAGVHEGKNEITSRIGYFNLGINLKTETPTPEQIRTQVKTVISNPVYRRNIARLQNEFSTYRPNELCETYIAEVLGESLRSPVPTIPKRQPVLV</sequence>
<dbReference type="GO" id="GO:0016758">
    <property type="term" value="F:hexosyltransferase activity"/>
    <property type="evidence" value="ECO:0007669"/>
    <property type="project" value="UniProtKB-ARBA"/>
</dbReference>
<evidence type="ECO:0000313" key="2">
    <source>
        <dbReference type="EMBL" id="RRB06828.1"/>
    </source>
</evidence>
<protein>
    <submittedName>
        <fullName evidence="2">Glycosyltransferase</fullName>
    </submittedName>
</protein>
<evidence type="ECO:0000313" key="3">
    <source>
        <dbReference type="Proteomes" id="UP000271925"/>
    </source>
</evidence>
<dbReference type="InterPro" id="IPR002213">
    <property type="entry name" value="UDP_glucos_trans"/>
</dbReference>
<name>A0A3P1C0Q5_9BACT</name>
<dbReference type="Gene3D" id="3.40.50.2000">
    <property type="entry name" value="Glycogen Phosphorylase B"/>
    <property type="match status" value="2"/>
</dbReference>
<dbReference type="PANTHER" id="PTHR48050">
    <property type="entry name" value="STEROL 3-BETA-GLUCOSYLTRANSFERASE"/>
    <property type="match status" value="1"/>
</dbReference>
<dbReference type="Proteomes" id="UP000271925">
    <property type="component" value="Unassembled WGS sequence"/>
</dbReference>
<dbReference type="AlphaFoldDB" id="A0A3P1C0Q5"/>
<proteinExistence type="predicted"/>
<dbReference type="OrthoDB" id="6620093at2"/>
<feature type="domain" description="Erythromycin biosynthesis protein CIII-like C-terminal" evidence="1">
    <location>
        <begin position="294"/>
        <end position="421"/>
    </location>
</feature>
<evidence type="ECO:0000259" key="1">
    <source>
        <dbReference type="Pfam" id="PF06722"/>
    </source>
</evidence>
<dbReference type="EMBL" id="RQJO01000007">
    <property type="protein sequence ID" value="RRB06828.1"/>
    <property type="molecule type" value="Genomic_DNA"/>
</dbReference>
<comment type="caution">
    <text evidence="2">The sequence shown here is derived from an EMBL/GenBank/DDBJ whole genome shotgun (WGS) entry which is preliminary data.</text>
</comment>
<dbReference type="SUPFAM" id="SSF53756">
    <property type="entry name" value="UDP-Glycosyltransferase/glycogen phosphorylase"/>
    <property type="match status" value="1"/>
</dbReference>
<dbReference type="InterPro" id="IPR050426">
    <property type="entry name" value="Glycosyltransferase_28"/>
</dbReference>
<dbReference type="GO" id="GO:0008194">
    <property type="term" value="F:UDP-glycosyltransferase activity"/>
    <property type="evidence" value="ECO:0007669"/>
    <property type="project" value="InterPro"/>
</dbReference>